<dbReference type="CDD" id="cd10944">
    <property type="entry name" value="CE4_SmPgdA_like"/>
    <property type="match status" value="1"/>
</dbReference>
<dbReference type="PANTHER" id="PTHR10587">
    <property type="entry name" value="GLYCOSYL TRANSFERASE-RELATED"/>
    <property type="match status" value="1"/>
</dbReference>
<dbReference type="InterPro" id="IPR002509">
    <property type="entry name" value="NODB_dom"/>
</dbReference>
<keyword evidence="4" id="KW-1185">Reference proteome</keyword>
<dbReference type="GO" id="GO:0016810">
    <property type="term" value="F:hydrolase activity, acting on carbon-nitrogen (but not peptide) bonds"/>
    <property type="evidence" value="ECO:0007669"/>
    <property type="project" value="InterPro"/>
</dbReference>
<dbReference type="InterPro" id="IPR050248">
    <property type="entry name" value="Polysacc_deacetylase_ArnD"/>
</dbReference>
<gene>
    <name evidence="3" type="ORF">C1I91_06255</name>
</gene>
<name>A0A410DQG1_9CLOT</name>
<protein>
    <submittedName>
        <fullName evidence="3">Polysaccharide deacetylase</fullName>
    </submittedName>
</protein>
<evidence type="ECO:0000256" key="1">
    <source>
        <dbReference type="SAM" id="MobiDB-lite"/>
    </source>
</evidence>
<evidence type="ECO:0000313" key="4">
    <source>
        <dbReference type="Proteomes" id="UP000286268"/>
    </source>
</evidence>
<proteinExistence type="predicted"/>
<dbReference type="EMBL" id="CP025746">
    <property type="protein sequence ID" value="QAA31271.1"/>
    <property type="molecule type" value="Genomic_DNA"/>
</dbReference>
<accession>A0A410DQG1</accession>
<sequence length="331" mass="37302">MVVLFNNKRARMMARRKRRRRVSVAVFTGTLIIAAGCTVFHYRQGVLVKKEVVQASVISDAKNNNVNIDNTSKNNSNDQSSSSNKTDSSSEVKSNTLKEINKELSEDKNSYDAGPIQDFISKGIKINDDKKIAFLTFDDGPSTTVTPRVLDILKNNNIKATFFIVGKELEKSQKAKDILLDTYKQGNAIGNHTYTHVYKTLYPNGTVDINSFMGEVDKNNDALKGVLGKDFVTRLVRFPGGHMSWKGVGATDKIFDERGYKYIDWNALTGDAEAKHRTKEQLFNKYKETFKGQKKVVILMHDTYGKETSAEVLQDIITDLKNKGYEFKTLK</sequence>
<evidence type="ECO:0000313" key="3">
    <source>
        <dbReference type="EMBL" id="QAA31271.1"/>
    </source>
</evidence>
<dbReference type="Pfam" id="PF01522">
    <property type="entry name" value="Polysacc_deac_1"/>
    <property type="match status" value="1"/>
</dbReference>
<dbReference type="Proteomes" id="UP000286268">
    <property type="component" value="Chromosome"/>
</dbReference>
<dbReference type="PANTHER" id="PTHR10587:SF125">
    <property type="entry name" value="POLYSACCHARIDE DEACETYLASE YHEN-RELATED"/>
    <property type="match status" value="1"/>
</dbReference>
<dbReference type="InterPro" id="IPR011330">
    <property type="entry name" value="Glyco_hydro/deAcase_b/a-brl"/>
</dbReference>
<feature type="compositionally biased region" description="Low complexity" evidence="1">
    <location>
        <begin position="70"/>
        <end position="89"/>
    </location>
</feature>
<dbReference type="PROSITE" id="PS51677">
    <property type="entry name" value="NODB"/>
    <property type="match status" value="1"/>
</dbReference>
<feature type="region of interest" description="Disordered" evidence="1">
    <location>
        <begin position="64"/>
        <end position="95"/>
    </location>
</feature>
<dbReference type="GO" id="GO:0005975">
    <property type="term" value="P:carbohydrate metabolic process"/>
    <property type="evidence" value="ECO:0007669"/>
    <property type="project" value="InterPro"/>
</dbReference>
<dbReference type="AlphaFoldDB" id="A0A410DQG1"/>
<evidence type="ECO:0000259" key="2">
    <source>
        <dbReference type="PROSITE" id="PS51677"/>
    </source>
</evidence>
<dbReference type="SUPFAM" id="SSF88713">
    <property type="entry name" value="Glycoside hydrolase/deacetylase"/>
    <property type="match status" value="1"/>
</dbReference>
<feature type="domain" description="NodB homology" evidence="2">
    <location>
        <begin position="131"/>
        <end position="328"/>
    </location>
</feature>
<dbReference type="OrthoDB" id="258610at2"/>
<dbReference type="Gene3D" id="3.20.20.370">
    <property type="entry name" value="Glycoside hydrolase/deacetylase"/>
    <property type="match status" value="1"/>
</dbReference>
<organism evidence="3 4">
    <name type="scientific">Clostridium manihotivorum</name>
    <dbReference type="NCBI Taxonomy" id="2320868"/>
    <lineage>
        <taxon>Bacteria</taxon>
        <taxon>Bacillati</taxon>
        <taxon>Bacillota</taxon>
        <taxon>Clostridia</taxon>
        <taxon>Eubacteriales</taxon>
        <taxon>Clostridiaceae</taxon>
        <taxon>Clostridium</taxon>
    </lineage>
</organism>
<reference evidence="3 4" key="1">
    <citation type="submission" date="2018-01" db="EMBL/GenBank/DDBJ databases">
        <title>Genome Sequencing and Assembly of Anaerobacter polyendosporus strain CT4.</title>
        <authorList>
            <person name="Tachaapaikoon C."/>
            <person name="Sutheeworapong S."/>
            <person name="Jenjaroenpun P."/>
            <person name="Wongsurawat T."/>
            <person name="Nookeaw I."/>
            <person name="Cheawchanlertfa P."/>
            <person name="Kosugi A."/>
            <person name="Cheevadhanarak S."/>
            <person name="Ratanakhanokchai K."/>
        </authorList>
    </citation>
    <scope>NUCLEOTIDE SEQUENCE [LARGE SCALE GENOMIC DNA]</scope>
    <source>
        <strain evidence="3 4">CT4</strain>
    </source>
</reference>
<dbReference type="KEGG" id="cmah:C1I91_06255"/>